<dbReference type="PANTHER" id="PTHR40396:SF1">
    <property type="entry name" value="ATPASE AAA-TYPE CORE DOMAIN-CONTAINING PROTEIN"/>
    <property type="match status" value="1"/>
</dbReference>
<dbReference type="EMBL" id="FRAW01000057">
    <property type="protein sequence ID" value="SHL28157.1"/>
    <property type="molecule type" value="Genomic_DNA"/>
</dbReference>
<evidence type="ECO:0000259" key="1">
    <source>
        <dbReference type="Pfam" id="PF13304"/>
    </source>
</evidence>
<dbReference type="SUPFAM" id="SSF52540">
    <property type="entry name" value="P-loop containing nucleoside triphosphate hydrolases"/>
    <property type="match status" value="1"/>
</dbReference>
<dbReference type="GO" id="GO:0005524">
    <property type="term" value="F:ATP binding"/>
    <property type="evidence" value="ECO:0007669"/>
    <property type="project" value="InterPro"/>
</dbReference>
<reference evidence="3" key="1">
    <citation type="submission" date="2016-11" db="EMBL/GenBank/DDBJ databases">
        <authorList>
            <person name="Varghese N."/>
            <person name="Submissions S."/>
        </authorList>
    </citation>
    <scope>NUCLEOTIDE SEQUENCE [LARGE SCALE GENOMIC DNA]</scope>
    <source>
        <strain evidence="3">UWOS</strain>
    </source>
</reference>
<dbReference type="Gene3D" id="3.40.50.300">
    <property type="entry name" value="P-loop containing nucleotide triphosphate hydrolases"/>
    <property type="match status" value="1"/>
</dbReference>
<evidence type="ECO:0000313" key="3">
    <source>
        <dbReference type="Proteomes" id="UP000184275"/>
    </source>
</evidence>
<organism evidence="2 3">
    <name type="scientific">Fibrobacter intestinalis</name>
    <dbReference type="NCBI Taxonomy" id="28122"/>
    <lineage>
        <taxon>Bacteria</taxon>
        <taxon>Pseudomonadati</taxon>
        <taxon>Fibrobacterota</taxon>
        <taxon>Fibrobacteria</taxon>
        <taxon>Fibrobacterales</taxon>
        <taxon>Fibrobacteraceae</taxon>
        <taxon>Fibrobacter</taxon>
    </lineage>
</organism>
<gene>
    <name evidence="2" type="ORF">SAMN05720469_1573</name>
</gene>
<dbReference type="Proteomes" id="UP000184275">
    <property type="component" value="Unassembled WGS sequence"/>
</dbReference>
<name>A0A1M6ZCG9_9BACT</name>
<dbReference type="Pfam" id="PF13304">
    <property type="entry name" value="AAA_21"/>
    <property type="match status" value="1"/>
</dbReference>
<proteinExistence type="predicted"/>
<dbReference type="RefSeq" id="WP_073306314.1">
    <property type="nucleotide sequence ID" value="NZ_FRAW01000057.1"/>
</dbReference>
<dbReference type="InterPro" id="IPR027417">
    <property type="entry name" value="P-loop_NTPase"/>
</dbReference>
<sequence length="438" mass="49807">MFVSMKIKNFRSIIETTVSMTYEEGKAPNGYKEMQRWPFLEDKGERLVPCLAIYGANAGGKSNIIKAFFALNRLLKFGTGEAFPSVFDPNLLISDNETTYFETKIVLNGSVFVYGVEYSQKKIVHEFLKEGRANDIRPVFEIRDSELVHFSEVSSAIYKEKDLKEFLRVECSGREGLQNRTFLYLMGTKYPALNKKIADVLDFFLKSVFISLNNQIPAGLGMKMLEDALKNQGQKETAFEKLQKITSKLDFGIERMEINKAKLVQNADGGFQIQANPLDGTPIGVRQEGPEAFAEYLYSYHKDDGQKEVRFDFNEESMGTQIAFGVLGSILAALEQGGLVLIDELDRSLHSLVFQQIVQMFTEKRYNTKNAQLVFSAHNTDLLDADILRISEIDFVNKTKKKGTTIKRLVEFSDIRNVSNFRKRYLSGEFDGIPFPYL</sequence>
<dbReference type="GO" id="GO:0016887">
    <property type="term" value="F:ATP hydrolysis activity"/>
    <property type="evidence" value="ECO:0007669"/>
    <property type="project" value="InterPro"/>
</dbReference>
<accession>A0A1M6ZCG9</accession>
<feature type="domain" description="ATPase AAA-type core" evidence="1">
    <location>
        <begin position="251"/>
        <end position="384"/>
    </location>
</feature>
<dbReference type="PANTHER" id="PTHR40396">
    <property type="entry name" value="ATPASE-LIKE PROTEIN"/>
    <property type="match status" value="1"/>
</dbReference>
<protein>
    <recommendedName>
        <fullName evidence="1">ATPase AAA-type core domain-containing protein</fullName>
    </recommendedName>
</protein>
<evidence type="ECO:0000313" key="2">
    <source>
        <dbReference type="EMBL" id="SHL28157.1"/>
    </source>
</evidence>
<dbReference type="AlphaFoldDB" id="A0A1M6ZCG9"/>
<keyword evidence="3" id="KW-1185">Reference proteome</keyword>
<dbReference type="InterPro" id="IPR003959">
    <property type="entry name" value="ATPase_AAA_core"/>
</dbReference>